<organism evidence="2 3">
    <name type="scientific">Microdochium trichocladiopsis</name>
    <dbReference type="NCBI Taxonomy" id="1682393"/>
    <lineage>
        <taxon>Eukaryota</taxon>
        <taxon>Fungi</taxon>
        <taxon>Dikarya</taxon>
        <taxon>Ascomycota</taxon>
        <taxon>Pezizomycotina</taxon>
        <taxon>Sordariomycetes</taxon>
        <taxon>Xylariomycetidae</taxon>
        <taxon>Xylariales</taxon>
        <taxon>Microdochiaceae</taxon>
        <taxon>Microdochium</taxon>
    </lineage>
</organism>
<evidence type="ECO:0000313" key="2">
    <source>
        <dbReference type="EMBL" id="KAH7028058.1"/>
    </source>
</evidence>
<dbReference type="SUPFAM" id="SSF52833">
    <property type="entry name" value="Thioredoxin-like"/>
    <property type="match status" value="1"/>
</dbReference>
<feature type="region of interest" description="Disordered" evidence="1">
    <location>
        <begin position="1"/>
        <end position="32"/>
    </location>
</feature>
<comment type="caution">
    <text evidence="2">The sequence shown here is derived from an EMBL/GenBank/DDBJ whole genome shotgun (WGS) entry which is preliminary data.</text>
</comment>
<dbReference type="AlphaFoldDB" id="A0A9P9BNT1"/>
<reference evidence="2" key="1">
    <citation type="journal article" date="2021" name="Nat. Commun.">
        <title>Genetic determinants of endophytism in the Arabidopsis root mycobiome.</title>
        <authorList>
            <person name="Mesny F."/>
            <person name="Miyauchi S."/>
            <person name="Thiergart T."/>
            <person name="Pickel B."/>
            <person name="Atanasova L."/>
            <person name="Karlsson M."/>
            <person name="Huettel B."/>
            <person name="Barry K.W."/>
            <person name="Haridas S."/>
            <person name="Chen C."/>
            <person name="Bauer D."/>
            <person name="Andreopoulos W."/>
            <person name="Pangilinan J."/>
            <person name="LaButti K."/>
            <person name="Riley R."/>
            <person name="Lipzen A."/>
            <person name="Clum A."/>
            <person name="Drula E."/>
            <person name="Henrissat B."/>
            <person name="Kohler A."/>
            <person name="Grigoriev I.V."/>
            <person name="Martin F.M."/>
            <person name="Hacquard S."/>
        </authorList>
    </citation>
    <scope>NUCLEOTIDE SEQUENCE</scope>
    <source>
        <strain evidence="2">MPI-CAGE-CH-0230</strain>
    </source>
</reference>
<gene>
    <name evidence="2" type="ORF">B0I36DRAFT_365178</name>
</gene>
<protein>
    <recommendedName>
        <fullName evidence="4">DSBA-like thioredoxin domain-containing protein</fullName>
    </recommendedName>
</protein>
<evidence type="ECO:0000313" key="3">
    <source>
        <dbReference type="Proteomes" id="UP000756346"/>
    </source>
</evidence>
<proteinExistence type="predicted"/>
<dbReference type="Proteomes" id="UP000756346">
    <property type="component" value="Unassembled WGS sequence"/>
</dbReference>
<feature type="compositionally biased region" description="Basic and acidic residues" evidence="1">
    <location>
        <begin position="1"/>
        <end position="12"/>
    </location>
</feature>
<feature type="compositionally biased region" description="Low complexity" evidence="1">
    <location>
        <begin position="17"/>
        <end position="32"/>
    </location>
</feature>
<sequence>MSSLRDLLHPIDESPFSSPGSAATPLPSASASSTPITYLTIEYIFDTICPHCYVGLRHLENAITIYGSRYPDVDFEVVFTPLILEPSLYKPVYDKGMYF</sequence>
<evidence type="ECO:0000256" key="1">
    <source>
        <dbReference type="SAM" id="MobiDB-lite"/>
    </source>
</evidence>
<dbReference type="InterPro" id="IPR036249">
    <property type="entry name" value="Thioredoxin-like_sf"/>
</dbReference>
<dbReference type="GeneID" id="70188646"/>
<accession>A0A9P9BNT1</accession>
<dbReference type="RefSeq" id="XP_046010857.1">
    <property type="nucleotide sequence ID" value="XM_046159100.1"/>
</dbReference>
<name>A0A9P9BNT1_9PEZI</name>
<keyword evidence="3" id="KW-1185">Reference proteome</keyword>
<dbReference type="Gene3D" id="3.40.30.10">
    <property type="entry name" value="Glutaredoxin"/>
    <property type="match status" value="1"/>
</dbReference>
<dbReference type="EMBL" id="JAGTJQ010000007">
    <property type="protein sequence ID" value="KAH7028058.1"/>
    <property type="molecule type" value="Genomic_DNA"/>
</dbReference>
<evidence type="ECO:0008006" key="4">
    <source>
        <dbReference type="Google" id="ProtNLM"/>
    </source>
</evidence>
<dbReference type="OrthoDB" id="1930760at2759"/>